<dbReference type="Proteomes" id="UP000182257">
    <property type="component" value="Unassembled WGS sequence"/>
</dbReference>
<dbReference type="RefSeq" id="WP_074762225.1">
    <property type="nucleotide sequence ID" value="NZ_FNRF01000007.1"/>
</dbReference>
<dbReference type="InterPro" id="IPR024361">
    <property type="entry name" value="BACON"/>
</dbReference>
<protein>
    <submittedName>
        <fullName evidence="3">Putative binding domain-containing protein, N-terminal</fullName>
    </submittedName>
</protein>
<dbReference type="EMBL" id="FNRF01000007">
    <property type="protein sequence ID" value="SEA90709.1"/>
    <property type="molecule type" value="Genomic_DNA"/>
</dbReference>
<organism evidence="3 4">
    <name type="scientific">Xylanibacter ruminicola</name>
    <name type="common">Prevotella ruminicola</name>
    <dbReference type="NCBI Taxonomy" id="839"/>
    <lineage>
        <taxon>Bacteria</taxon>
        <taxon>Pseudomonadati</taxon>
        <taxon>Bacteroidota</taxon>
        <taxon>Bacteroidia</taxon>
        <taxon>Bacteroidales</taxon>
        <taxon>Prevotellaceae</taxon>
        <taxon>Xylanibacter</taxon>
    </lineage>
</organism>
<dbReference type="SMART" id="SM00635">
    <property type="entry name" value="BID_2"/>
    <property type="match status" value="1"/>
</dbReference>
<name>A0A1H4F0J8_XYLRU</name>
<reference evidence="3 4" key="1">
    <citation type="submission" date="2016-10" db="EMBL/GenBank/DDBJ databases">
        <authorList>
            <person name="de Groot N.N."/>
        </authorList>
    </citation>
    <scope>NUCLEOTIDE SEQUENCE [LARGE SCALE GENOMIC DNA]</scope>
    <source>
        <strain evidence="3 4">D31d</strain>
    </source>
</reference>
<proteinExistence type="predicted"/>
<feature type="domain" description="BIG2" evidence="2">
    <location>
        <begin position="492"/>
        <end position="565"/>
    </location>
</feature>
<evidence type="ECO:0000313" key="3">
    <source>
        <dbReference type="EMBL" id="SEA90709.1"/>
    </source>
</evidence>
<dbReference type="InterPro" id="IPR003343">
    <property type="entry name" value="Big_2"/>
</dbReference>
<dbReference type="Pfam" id="PF02368">
    <property type="entry name" value="Big_2"/>
    <property type="match status" value="1"/>
</dbReference>
<evidence type="ECO:0000259" key="2">
    <source>
        <dbReference type="SMART" id="SM00635"/>
    </source>
</evidence>
<keyword evidence="1" id="KW-0732">Signal</keyword>
<dbReference type="OrthoDB" id="1050691at2"/>
<feature type="chain" id="PRO_5010172632" evidence="1">
    <location>
        <begin position="25"/>
        <end position="675"/>
    </location>
</feature>
<gene>
    <name evidence="3" type="ORF">SAMN05216462_3036</name>
</gene>
<dbReference type="InterPro" id="IPR008964">
    <property type="entry name" value="Invasin/intimin_cell_adhesion"/>
</dbReference>
<dbReference type="SUPFAM" id="SSF49373">
    <property type="entry name" value="Invasin/intimin cell-adhesion fragments"/>
    <property type="match status" value="1"/>
</dbReference>
<accession>A0A1H4F0J8</accession>
<dbReference type="Gene3D" id="2.60.40.10">
    <property type="entry name" value="Immunoglobulins"/>
    <property type="match status" value="5"/>
</dbReference>
<evidence type="ECO:0000256" key="1">
    <source>
        <dbReference type="SAM" id="SignalP"/>
    </source>
</evidence>
<dbReference type="Gene3D" id="2.60.40.1080">
    <property type="match status" value="1"/>
</dbReference>
<feature type="signal peptide" evidence="1">
    <location>
        <begin position="1"/>
        <end position="24"/>
    </location>
</feature>
<sequence>MKKNYLFKLHVALAICLMSQVSCMKEPSNGGLKSEVEVSGSVNYFQNSMDFDFDGGSKTMSFKSNLKWNMDISNTQNGVQWLTIEPRQGNSGSNKVTFTANENTTYEDRNVVVRFLAGDTVRNIRVNQKRLEAITLTTDKFEVPVTGQKLDIEVNHSMDFDYTIPENYKGWIHKATSATRGLLEKSIVTFTIDPSEEYEKREGKIYFTAGKEQEVVTIYQAGEGRIVLTQNEYNLTADEQEFTVDISSNFDFSVTMPDVEWLKENTSQTRGMSSHTLKFKVTKNDDYKARSAKIKISDKNSSKYEEIVIKQESTGAIITLDKSEYTVNCEKQDLDIEVKSNFDYTIDFQGANWIKQRKNTTRGITSRLLKLTIDENKNNEARTAKIKLYDKNGTASEEITITQGAKSGIEVPTKEFTVDELGGTITIKVNANAEYKLTSNNDWITIAANTRALTPHEHQVTIAALGDAEDRDGTITVSNEELNYSATITIKQRNTFYFENKSIDILVGKEKAFTVKNTTKQSVEWSSNNTAIATVGANGFVKGIKKGTATIMAKTADGKHTATCKANVCEITDMISIKSGGTPTKEGDLVKSGSQIKWAIKNNSPVKVTLKSMQLQGNASGEIGNEVYINEDLAAGSSVYKNTTIESSGGFHLPITCHFVFVYENNEYPIDAKYE</sequence>
<evidence type="ECO:0000313" key="4">
    <source>
        <dbReference type="Proteomes" id="UP000182257"/>
    </source>
</evidence>
<dbReference type="InterPro" id="IPR013783">
    <property type="entry name" value="Ig-like_fold"/>
</dbReference>
<dbReference type="CDD" id="cd14948">
    <property type="entry name" value="BACON"/>
    <property type="match status" value="5"/>
</dbReference>
<dbReference type="Pfam" id="PF13004">
    <property type="entry name" value="BACON"/>
    <property type="match status" value="4"/>
</dbReference>
<dbReference type="AlphaFoldDB" id="A0A1H4F0J8"/>